<sequence>MWAEALGMLARADRAQRQLYQPGDGPAQQAAWEPPVDILDTGGDVLIVAALPGVAREDVKVTLDGADVVLTGARVPPAALRTADIHRMELPQGRFHRRVPLPPGRYDQVSLEMQAGCLYVALRKTP</sequence>
<proteinExistence type="inferred from homology"/>
<evidence type="ECO:0000313" key="4">
    <source>
        <dbReference type="EMBL" id="TPW28742.1"/>
    </source>
</evidence>
<dbReference type="Gene3D" id="2.60.40.790">
    <property type="match status" value="1"/>
</dbReference>
<dbReference type="Pfam" id="PF00011">
    <property type="entry name" value="HSP20"/>
    <property type="match status" value="1"/>
</dbReference>
<organism evidence="4 5">
    <name type="scientific">Pararhizobium mangrovi</name>
    <dbReference type="NCBI Taxonomy" id="2590452"/>
    <lineage>
        <taxon>Bacteria</taxon>
        <taxon>Pseudomonadati</taxon>
        <taxon>Pseudomonadota</taxon>
        <taxon>Alphaproteobacteria</taxon>
        <taxon>Hyphomicrobiales</taxon>
        <taxon>Rhizobiaceae</taxon>
        <taxon>Rhizobium/Agrobacterium group</taxon>
        <taxon>Pararhizobium</taxon>
    </lineage>
</organism>
<evidence type="ECO:0000259" key="3">
    <source>
        <dbReference type="PROSITE" id="PS01031"/>
    </source>
</evidence>
<dbReference type="AlphaFoldDB" id="A0A506U2Z5"/>
<gene>
    <name evidence="4" type="ORF">FJU11_09090</name>
</gene>
<dbReference type="Proteomes" id="UP000320314">
    <property type="component" value="Unassembled WGS sequence"/>
</dbReference>
<reference evidence="4 5" key="1">
    <citation type="submission" date="2019-06" db="EMBL/GenBank/DDBJ databases">
        <authorList>
            <person name="Li M."/>
        </authorList>
    </citation>
    <scope>NUCLEOTIDE SEQUENCE [LARGE SCALE GENOMIC DNA]</scope>
    <source>
        <strain evidence="4 5">BGMRC6574</strain>
    </source>
</reference>
<comment type="similarity">
    <text evidence="1 2">Belongs to the small heat shock protein (HSP20) family.</text>
</comment>
<name>A0A506U2Z5_9HYPH</name>
<comment type="caution">
    <text evidence="4">The sequence shown here is derived from an EMBL/GenBank/DDBJ whole genome shotgun (WGS) entry which is preliminary data.</text>
</comment>
<protein>
    <submittedName>
        <fullName evidence="4">Hsp20/alpha crystallin family protein</fullName>
    </submittedName>
</protein>
<dbReference type="SUPFAM" id="SSF49764">
    <property type="entry name" value="HSP20-like chaperones"/>
    <property type="match status" value="1"/>
</dbReference>
<evidence type="ECO:0000313" key="5">
    <source>
        <dbReference type="Proteomes" id="UP000320314"/>
    </source>
</evidence>
<dbReference type="EMBL" id="VHLH01000014">
    <property type="protein sequence ID" value="TPW28742.1"/>
    <property type="molecule type" value="Genomic_DNA"/>
</dbReference>
<dbReference type="CDD" id="cd06464">
    <property type="entry name" value="ACD_sHsps-like"/>
    <property type="match status" value="1"/>
</dbReference>
<dbReference type="InterPro" id="IPR031107">
    <property type="entry name" value="Small_HSP"/>
</dbReference>
<dbReference type="OrthoDB" id="9792695at2"/>
<dbReference type="InterPro" id="IPR002068">
    <property type="entry name" value="A-crystallin/Hsp20_dom"/>
</dbReference>
<dbReference type="PROSITE" id="PS01031">
    <property type="entry name" value="SHSP"/>
    <property type="match status" value="1"/>
</dbReference>
<feature type="domain" description="SHSP" evidence="3">
    <location>
        <begin position="27"/>
        <end position="126"/>
    </location>
</feature>
<evidence type="ECO:0000256" key="2">
    <source>
        <dbReference type="RuleBase" id="RU003616"/>
    </source>
</evidence>
<accession>A0A506U2Z5</accession>
<dbReference type="InterPro" id="IPR008978">
    <property type="entry name" value="HSP20-like_chaperone"/>
</dbReference>
<evidence type="ECO:0000256" key="1">
    <source>
        <dbReference type="PROSITE-ProRule" id="PRU00285"/>
    </source>
</evidence>
<dbReference type="PANTHER" id="PTHR11527">
    <property type="entry name" value="HEAT-SHOCK PROTEIN 20 FAMILY MEMBER"/>
    <property type="match status" value="1"/>
</dbReference>
<keyword evidence="5" id="KW-1185">Reference proteome</keyword>